<dbReference type="InterPro" id="IPR059106">
    <property type="entry name" value="WHD_MalT"/>
</dbReference>
<dbReference type="Gene3D" id="1.25.40.10">
    <property type="entry name" value="Tetratricopeptide repeat domain"/>
    <property type="match status" value="1"/>
</dbReference>
<dbReference type="GO" id="GO:0003677">
    <property type="term" value="F:DNA binding"/>
    <property type="evidence" value="ECO:0007669"/>
    <property type="project" value="UniProtKB-KW"/>
</dbReference>
<evidence type="ECO:0000259" key="4">
    <source>
        <dbReference type="PROSITE" id="PS50043"/>
    </source>
</evidence>
<keyword evidence="2" id="KW-0238">DNA-binding</keyword>
<dbReference type="GO" id="GO:0006355">
    <property type="term" value="P:regulation of DNA-templated transcription"/>
    <property type="evidence" value="ECO:0007669"/>
    <property type="project" value="InterPro"/>
</dbReference>
<evidence type="ECO:0000256" key="3">
    <source>
        <dbReference type="ARBA" id="ARBA00023163"/>
    </source>
</evidence>
<dbReference type="InterPro" id="IPR000792">
    <property type="entry name" value="Tscrpt_reg_LuxR_C"/>
</dbReference>
<keyword evidence="1" id="KW-0805">Transcription regulation</keyword>
<accession>A0A6G9Z1T7</accession>
<dbReference type="InterPro" id="IPR027417">
    <property type="entry name" value="P-loop_NTPase"/>
</dbReference>
<sequence length="883" mass="96644">MIQDVRPGDAARSDGAGLVLRPELFERLGAARVTMVSAPAGSGKTVLLRSWIAATELTDRAAWVPVRRDERDPQRFWRSVCAALRRTSAGSELVRAVSAAPEPDGWALAERLLADLAPLRQRLWLVIDDVHELGSAEAQRQLELLVMRAPTNLRFVLATRHDLRLGLHRLRVEGGLDEIRPADLRFTLAQTRELLELAQVRLPEPALSALYERTEGWAAGLRLAALSLAGHPDPARFAAEFSGSERTVAEYLLAEVLEHQSEPVRRLLLRTSILERVNGELADLLTGCRGGERVLQDLEQANAFVTSLDGARSWFRYHQMFADLLQLKLRRVAPDEVVGLHRAAAGWLAEQGFPMEAIRHAQAAQDWGAAARLFADRWPSLLMDGQKTVIRELIGGFPAEVVAADPELAMLAAACQLPGAPAHAEGRYLVLAERAAASAPPERQAHAQLILAIIRLLLARHQWDLPAALEAARQLQVVAKAPDAALPGLDADLRAMALVSLGTTEFSIARFDDATRHLEQGTALAHRIGRPYLEFLGRAYQSMTQMFDSLPLAIESGRAALELARMHGWTDDPTAGIAYAALGAVAVWQGRLADAERWLQRAERTLYSEVQPPVGMAIRIFQAILHLAHGRCTEAVAAFEAAEHVIAQLPQPHPRATVVQAFKVLTYLRMGRLDAAAATYAAVDAQERASGGMRLVLAAIQLAEGEPLAARVTLAPVLDGSVPVRWARRLAQGFLLEAIAQDALGNLEAAEAAVERALDAAEPDGELLWFLLHPVPDLLERRARHRTGHPALVAEIQSMLTGHDPRPAEPEPQETLSDSEIRILRYLPTHLSAPEIARELSVSPNTVKTHLRNLYTKLGVHRRSEAVGHARALGLLAPATRRR</sequence>
<dbReference type="PANTHER" id="PTHR44688">
    <property type="entry name" value="DNA-BINDING TRANSCRIPTIONAL ACTIVATOR DEVR_DOSR"/>
    <property type="match status" value="1"/>
</dbReference>
<dbReference type="Proteomes" id="UP000500953">
    <property type="component" value="Chromosome"/>
</dbReference>
<dbReference type="SUPFAM" id="SSF46894">
    <property type="entry name" value="C-terminal effector domain of the bipartite response regulators"/>
    <property type="match status" value="1"/>
</dbReference>
<dbReference type="GO" id="GO:0016887">
    <property type="term" value="F:ATP hydrolysis activity"/>
    <property type="evidence" value="ECO:0007669"/>
    <property type="project" value="InterPro"/>
</dbReference>
<protein>
    <submittedName>
        <fullName evidence="5">AAA family ATPase</fullName>
    </submittedName>
</protein>
<dbReference type="SUPFAM" id="SSF52540">
    <property type="entry name" value="P-loop containing nucleoside triphosphate hydrolases"/>
    <property type="match status" value="1"/>
</dbReference>
<name>A0A6G9Z1T7_9NOCA</name>
<feature type="domain" description="HTH luxR-type" evidence="4">
    <location>
        <begin position="809"/>
        <end position="874"/>
    </location>
</feature>
<dbReference type="PANTHER" id="PTHR44688:SF25">
    <property type="entry name" value="HTH LUXR-TYPE DOMAIN-CONTAINING PROTEIN"/>
    <property type="match status" value="1"/>
</dbReference>
<dbReference type="SMART" id="SM00421">
    <property type="entry name" value="HTH_LUXR"/>
    <property type="match status" value="1"/>
</dbReference>
<gene>
    <name evidence="5" type="ORF">F6W96_14965</name>
</gene>
<evidence type="ECO:0000313" key="6">
    <source>
        <dbReference type="Proteomes" id="UP000500953"/>
    </source>
</evidence>
<dbReference type="Gene3D" id="1.10.10.10">
    <property type="entry name" value="Winged helix-like DNA-binding domain superfamily/Winged helix DNA-binding domain"/>
    <property type="match status" value="1"/>
</dbReference>
<dbReference type="PROSITE" id="PS50043">
    <property type="entry name" value="HTH_LUXR_2"/>
    <property type="match status" value="1"/>
</dbReference>
<dbReference type="AlphaFoldDB" id="A0A6G9Z1T7"/>
<evidence type="ECO:0000256" key="2">
    <source>
        <dbReference type="ARBA" id="ARBA00023125"/>
    </source>
</evidence>
<organism evidence="5 6">
    <name type="scientific">Nocardia terpenica</name>
    <dbReference type="NCBI Taxonomy" id="455432"/>
    <lineage>
        <taxon>Bacteria</taxon>
        <taxon>Bacillati</taxon>
        <taxon>Actinomycetota</taxon>
        <taxon>Actinomycetes</taxon>
        <taxon>Mycobacteriales</taxon>
        <taxon>Nocardiaceae</taxon>
        <taxon>Nocardia</taxon>
    </lineage>
</organism>
<dbReference type="Pfam" id="PF13401">
    <property type="entry name" value="AAA_22"/>
    <property type="match status" value="1"/>
</dbReference>
<dbReference type="InterPro" id="IPR016032">
    <property type="entry name" value="Sig_transdc_resp-reg_C-effctor"/>
</dbReference>
<dbReference type="Pfam" id="PF00196">
    <property type="entry name" value="GerE"/>
    <property type="match status" value="1"/>
</dbReference>
<evidence type="ECO:0000256" key="1">
    <source>
        <dbReference type="ARBA" id="ARBA00023015"/>
    </source>
</evidence>
<dbReference type="SUPFAM" id="SSF48452">
    <property type="entry name" value="TPR-like"/>
    <property type="match status" value="1"/>
</dbReference>
<dbReference type="CDD" id="cd06170">
    <property type="entry name" value="LuxR_C_like"/>
    <property type="match status" value="1"/>
</dbReference>
<dbReference type="PRINTS" id="PR00038">
    <property type="entry name" value="HTHLUXR"/>
</dbReference>
<keyword evidence="3" id="KW-0804">Transcription</keyword>
<proteinExistence type="predicted"/>
<dbReference type="EMBL" id="CP046173">
    <property type="protein sequence ID" value="QIS19390.1"/>
    <property type="molecule type" value="Genomic_DNA"/>
</dbReference>
<dbReference type="InterPro" id="IPR036388">
    <property type="entry name" value="WH-like_DNA-bd_sf"/>
</dbReference>
<dbReference type="Pfam" id="PF25873">
    <property type="entry name" value="WHD_MalT"/>
    <property type="match status" value="1"/>
</dbReference>
<dbReference type="Gene3D" id="3.40.50.300">
    <property type="entry name" value="P-loop containing nucleotide triphosphate hydrolases"/>
    <property type="match status" value="1"/>
</dbReference>
<dbReference type="InterPro" id="IPR041617">
    <property type="entry name" value="TPR_MalT"/>
</dbReference>
<evidence type="ECO:0000313" key="5">
    <source>
        <dbReference type="EMBL" id="QIS19390.1"/>
    </source>
</evidence>
<dbReference type="InterPro" id="IPR011990">
    <property type="entry name" value="TPR-like_helical_dom_sf"/>
</dbReference>
<dbReference type="InterPro" id="IPR049945">
    <property type="entry name" value="AAA_22"/>
</dbReference>
<reference evidence="5 6" key="1">
    <citation type="journal article" date="2019" name="ACS Chem. Biol.">
        <title>Identification and Mobilization of a Cryptic Antibiotic Biosynthesis Gene Locus from a Human-Pathogenic Nocardia Isolate.</title>
        <authorList>
            <person name="Herisse M."/>
            <person name="Ishida K."/>
            <person name="Porter J.L."/>
            <person name="Howden B."/>
            <person name="Hertweck C."/>
            <person name="Stinear T.P."/>
            <person name="Pidot S.J."/>
        </authorList>
    </citation>
    <scope>NUCLEOTIDE SEQUENCE [LARGE SCALE GENOMIC DNA]</scope>
    <source>
        <strain evidence="5 6">AUSMDU00012715</strain>
    </source>
</reference>
<dbReference type="Pfam" id="PF17874">
    <property type="entry name" value="TPR_MalT"/>
    <property type="match status" value="1"/>
</dbReference>